<sequence>MGVVDRFFGGVRKQESHLDIPAIKPTQFPVIYSVARKVKGDMKLLCFLFVICFVLVEIVNACLPPPGAQPIYGRRKRSLHNNDLFQTPDPQAVPIPDPYEVPVTEN</sequence>
<gene>
    <name evidence="3" type="ORF">BXYJ_LOCUS2132</name>
</gene>
<protein>
    <submittedName>
        <fullName evidence="3">(pine wood nematode) hypothetical protein</fullName>
    </submittedName>
</protein>
<keyword evidence="2" id="KW-0472">Membrane</keyword>
<dbReference type="EMBL" id="CAJFDI010000001">
    <property type="protein sequence ID" value="CAD5210845.1"/>
    <property type="molecule type" value="Genomic_DNA"/>
</dbReference>
<feature type="region of interest" description="Disordered" evidence="1">
    <location>
        <begin position="82"/>
        <end position="106"/>
    </location>
</feature>
<evidence type="ECO:0000313" key="3">
    <source>
        <dbReference type="EMBL" id="CAD5210845.1"/>
    </source>
</evidence>
<dbReference type="Proteomes" id="UP000659654">
    <property type="component" value="Unassembled WGS sequence"/>
</dbReference>
<proteinExistence type="predicted"/>
<evidence type="ECO:0000256" key="2">
    <source>
        <dbReference type="SAM" id="Phobius"/>
    </source>
</evidence>
<evidence type="ECO:0000313" key="6">
    <source>
        <dbReference type="WBParaSite" id="BXY_0910500.1"/>
    </source>
</evidence>
<evidence type="ECO:0000256" key="1">
    <source>
        <dbReference type="SAM" id="MobiDB-lite"/>
    </source>
</evidence>
<reference evidence="6" key="1">
    <citation type="submission" date="2016-11" db="UniProtKB">
        <authorList>
            <consortium name="WormBaseParasite"/>
        </authorList>
    </citation>
    <scope>IDENTIFICATION</scope>
</reference>
<dbReference type="EMBL" id="CAJFCV020000001">
    <property type="protein sequence ID" value="CAG9087131.1"/>
    <property type="molecule type" value="Genomic_DNA"/>
</dbReference>
<dbReference type="WBParaSite" id="BXY_0910500.1">
    <property type="protein sequence ID" value="BXY_0910500.1"/>
    <property type="gene ID" value="BXY_0910500"/>
</dbReference>
<reference evidence="3" key="2">
    <citation type="submission" date="2020-09" db="EMBL/GenBank/DDBJ databases">
        <authorList>
            <person name="Kikuchi T."/>
        </authorList>
    </citation>
    <scope>NUCLEOTIDE SEQUENCE</scope>
    <source>
        <strain evidence="3">Ka4C1</strain>
    </source>
</reference>
<evidence type="ECO:0000313" key="5">
    <source>
        <dbReference type="Proteomes" id="UP000659654"/>
    </source>
</evidence>
<keyword evidence="2" id="KW-1133">Transmembrane helix</keyword>
<feature type="transmembrane region" description="Helical" evidence="2">
    <location>
        <begin position="44"/>
        <end position="61"/>
    </location>
</feature>
<dbReference type="Proteomes" id="UP000095284">
    <property type="component" value="Unplaced"/>
</dbReference>
<name>A0A1I7S7W2_BURXY</name>
<dbReference type="AlphaFoldDB" id="A0A1I7S7W2"/>
<keyword evidence="2" id="KW-0812">Transmembrane</keyword>
<accession>A0A1I7S7W2</accession>
<organism evidence="4 6">
    <name type="scientific">Bursaphelenchus xylophilus</name>
    <name type="common">Pinewood nematode worm</name>
    <name type="synonym">Aphelenchoides xylophilus</name>
    <dbReference type="NCBI Taxonomy" id="6326"/>
    <lineage>
        <taxon>Eukaryota</taxon>
        <taxon>Metazoa</taxon>
        <taxon>Ecdysozoa</taxon>
        <taxon>Nematoda</taxon>
        <taxon>Chromadorea</taxon>
        <taxon>Rhabditida</taxon>
        <taxon>Tylenchina</taxon>
        <taxon>Tylenchomorpha</taxon>
        <taxon>Aphelenchoidea</taxon>
        <taxon>Aphelenchoididae</taxon>
        <taxon>Bursaphelenchus</taxon>
    </lineage>
</organism>
<evidence type="ECO:0000313" key="4">
    <source>
        <dbReference type="Proteomes" id="UP000095284"/>
    </source>
</evidence>
<dbReference type="Proteomes" id="UP000582659">
    <property type="component" value="Unassembled WGS sequence"/>
</dbReference>
<keyword evidence="5" id="KW-1185">Reference proteome</keyword>